<feature type="domain" description="RlmL ferredoxin-like" evidence="2">
    <location>
        <begin position="15"/>
        <end position="60"/>
    </location>
</feature>
<dbReference type="Pfam" id="PF22020">
    <property type="entry name" value="RlmL_1st"/>
    <property type="match status" value="1"/>
</dbReference>
<accession>A0A3S4YT94</accession>
<reference evidence="3 4" key="1">
    <citation type="submission" date="2018-12" db="EMBL/GenBank/DDBJ databases">
        <authorList>
            <consortium name="Pathogen Informatics"/>
        </authorList>
    </citation>
    <scope>NUCLEOTIDE SEQUENCE [LARGE SCALE GENOMIC DNA]</scope>
    <source>
        <strain evidence="3 4">NCTC13193</strain>
    </source>
</reference>
<dbReference type="EMBL" id="LR134492">
    <property type="protein sequence ID" value="VEI67991.1"/>
    <property type="molecule type" value="Genomic_DNA"/>
</dbReference>
<organism evidence="3 4">
    <name type="scientific">Serratia fonticola</name>
    <dbReference type="NCBI Taxonomy" id="47917"/>
    <lineage>
        <taxon>Bacteria</taxon>
        <taxon>Pseudomonadati</taxon>
        <taxon>Pseudomonadota</taxon>
        <taxon>Gammaproteobacteria</taxon>
        <taxon>Enterobacterales</taxon>
        <taxon>Yersiniaceae</taxon>
        <taxon>Serratia</taxon>
    </lineage>
</organism>
<dbReference type="GO" id="GO:0008168">
    <property type="term" value="F:methyltransferase activity"/>
    <property type="evidence" value="ECO:0007669"/>
    <property type="project" value="UniProtKB-KW"/>
</dbReference>
<dbReference type="AlphaFoldDB" id="A0A3S4YT94"/>
<keyword evidence="1 3" id="KW-0489">Methyltransferase</keyword>
<evidence type="ECO:0000259" key="2">
    <source>
        <dbReference type="Pfam" id="PF22020"/>
    </source>
</evidence>
<dbReference type="InterPro" id="IPR054170">
    <property type="entry name" value="RlmL_1st"/>
</dbReference>
<dbReference type="Gene3D" id="3.30.2130.30">
    <property type="match status" value="1"/>
</dbReference>
<evidence type="ECO:0000313" key="3">
    <source>
        <dbReference type="EMBL" id="VEI67991.1"/>
    </source>
</evidence>
<gene>
    <name evidence="3" type="ORF">NCTC13193_02149</name>
</gene>
<evidence type="ECO:0000313" key="4">
    <source>
        <dbReference type="Proteomes" id="UP000270487"/>
    </source>
</evidence>
<dbReference type="GO" id="GO:0032259">
    <property type="term" value="P:methylation"/>
    <property type="evidence" value="ECO:0007669"/>
    <property type="project" value="UniProtKB-KW"/>
</dbReference>
<sequence length="72" mass="8191">MRNNFLFGDKHDMNTLFASTARGLEELLKSELERLGAHSCKVVQGEYIFRVTIVFCTKACSGAAWLRVFCCR</sequence>
<protein>
    <submittedName>
        <fullName evidence="3">23S rRNA m(2)G2445 methyltransferase</fullName>
    </submittedName>
</protein>
<evidence type="ECO:0000256" key="1">
    <source>
        <dbReference type="ARBA" id="ARBA00022603"/>
    </source>
</evidence>
<dbReference type="Proteomes" id="UP000270487">
    <property type="component" value="Chromosome"/>
</dbReference>
<keyword evidence="3" id="KW-0808">Transferase</keyword>
<name>A0A3S4YT94_SERFO</name>
<proteinExistence type="predicted"/>